<evidence type="ECO:0000313" key="4">
    <source>
        <dbReference type="Proteomes" id="UP001597425"/>
    </source>
</evidence>
<comment type="caution">
    <text evidence="3">The sequence shown here is derived from an EMBL/GenBank/DDBJ whole genome shotgun (WGS) entry which is preliminary data.</text>
</comment>
<gene>
    <name evidence="3" type="ORF">ACFSKX_03480</name>
</gene>
<protein>
    <submittedName>
        <fullName evidence="3">PhzF family phenazine biosynthesis protein</fullName>
    </submittedName>
</protein>
<evidence type="ECO:0000313" key="3">
    <source>
        <dbReference type="EMBL" id="MFD2309469.1"/>
    </source>
</evidence>
<keyword evidence="2" id="KW-0413">Isomerase</keyword>
<dbReference type="InterPro" id="IPR003719">
    <property type="entry name" value="Phenazine_PhzF-like"/>
</dbReference>
<reference evidence="4" key="1">
    <citation type="journal article" date="2019" name="Int. J. Syst. Evol. Microbiol.">
        <title>The Global Catalogue of Microorganisms (GCM) 10K type strain sequencing project: providing services to taxonomists for standard genome sequencing and annotation.</title>
        <authorList>
            <consortium name="The Broad Institute Genomics Platform"/>
            <consortium name="The Broad Institute Genome Sequencing Center for Infectious Disease"/>
            <person name="Wu L."/>
            <person name="Ma J."/>
        </authorList>
    </citation>
    <scope>NUCLEOTIDE SEQUENCE [LARGE SCALE GENOMIC DNA]</scope>
    <source>
        <strain evidence="4">KCTC 12848</strain>
    </source>
</reference>
<sequence>MQLPLYQADAFTSKLFGGNPAALVPLQQWLADEALQAIAAENNLAETAFIVSAGQGYELRWFTPAAEVPLCGHATLVTAHLLWTELGYTGEEIAFFTKSGELRVRRSGETIEMDFPSRPPREIPLEAACATALGTEPLRAFAVPDNLDMMVLEFDSAGRVAELQPDMRAVAALSHRGAICTAPGGGYQCDFVSRFFAPAIGIDEDSVTGSAHTLLAPLWAEKLDKQCLSARQISPRGGELECELHGDRVLLRGVAVTYLRGQVCL</sequence>
<dbReference type="Gene3D" id="3.10.310.10">
    <property type="entry name" value="Diaminopimelate Epimerase, Chain A, domain 1"/>
    <property type="match status" value="2"/>
</dbReference>
<organism evidence="3 4">
    <name type="scientific">Microbulbifer halophilus</name>
    <dbReference type="NCBI Taxonomy" id="453963"/>
    <lineage>
        <taxon>Bacteria</taxon>
        <taxon>Pseudomonadati</taxon>
        <taxon>Pseudomonadota</taxon>
        <taxon>Gammaproteobacteria</taxon>
        <taxon>Cellvibrionales</taxon>
        <taxon>Microbulbiferaceae</taxon>
        <taxon>Microbulbifer</taxon>
    </lineage>
</organism>
<dbReference type="NCBIfam" id="TIGR00654">
    <property type="entry name" value="PhzF_family"/>
    <property type="match status" value="1"/>
</dbReference>
<dbReference type="EMBL" id="JBHUJD010000003">
    <property type="protein sequence ID" value="MFD2309469.1"/>
    <property type="molecule type" value="Genomic_DNA"/>
</dbReference>
<keyword evidence="4" id="KW-1185">Reference proteome</keyword>
<dbReference type="RefSeq" id="WP_265721760.1">
    <property type="nucleotide sequence ID" value="NZ_JAPIVK010000014.1"/>
</dbReference>
<dbReference type="SUPFAM" id="SSF54506">
    <property type="entry name" value="Diaminopimelate epimerase-like"/>
    <property type="match status" value="1"/>
</dbReference>
<accession>A0ABW5E8Q2</accession>
<dbReference type="PIRSF" id="PIRSF016184">
    <property type="entry name" value="PhzC_PhzF"/>
    <property type="match status" value="1"/>
</dbReference>
<dbReference type="PANTHER" id="PTHR13774:SF17">
    <property type="entry name" value="PHENAZINE BIOSYNTHESIS-LIKE DOMAIN-CONTAINING PROTEIN"/>
    <property type="match status" value="1"/>
</dbReference>
<name>A0ABW5E8Q2_9GAMM</name>
<evidence type="ECO:0000256" key="2">
    <source>
        <dbReference type="ARBA" id="ARBA00023235"/>
    </source>
</evidence>
<dbReference type="PANTHER" id="PTHR13774">
    <property type="entry name" value="PHENAZINE BIOSYNTHESIS PROTEIN"/>
    <property type="match status" value="1"/>
</dbReference>
<dbReference type="Proteomes" id="UP001597425">
    <property type="component" value="Unassembled WGS sequence"/>
</dbReference>
<dbReference type="Pfam" id="PF02567">
    <property type="entry name" value="PhzC-PhzF"/>
    <property type="match status" value="1"/>
</dbReference>
<evidence type="ECO:0000256" key="1">
    <source>
        <dbReference type="ARBA" id="ARBA00008270"/>
    </source>
</evidence>
<proteinExistence type="inferred from homology"/>
<comment type="similarity">
    <text evidence="1">Belongs to the PhzF family.</text>
</comment>